<dbReference type="Proteomes" id="UP000324222">
    <property type="component" value="Unassembled WGS sequence"/>
</dbReference>
<feature type="compositionally biased region" description="Basic and acidic residues" evidence="1">
    <location>
        <begin position="138"/>
        <end position="153"/>
    </location>
</feature>
<feature type="region of interest" description="Disordered" evidence="1">
    <location>
        <begin position="123"/>
        <end position="172"/>
    </location>
</feature>
<feature type="region of interest" description="Disordered" evidence="1">
    <location>
        <begin position="1"/>
        <end position="53"/>
    </location>
</feature>
<evidence type="ECO:0000256" key="1">
    <source>
        <dbReference type="SAM" id="MobiDB-lite"/>
    </source>
</evidence>
<feature type="compositionally biased region" description="Basic and acidic residues" evidence="1">
    <location>
        <begin position="30"/>
        <end position="53"/>
    </location>
</feature>
<sequence length="249" mass="26609">MRDTLSAGGGGSGAEQSSAQQSRTQQRGRGQGEDTRGRGRDIGTRDIGGQDRVRHPGHVWRVRGSVAVVATRGYCGAEPLRERESAEWLTVTSASAVAGGSLLVAGWRAAECTVPNMPCCVGRERRPSGGGKHSQIRPRREPASYTSEKHAGESRPPGQQPRPSSRVRNKQTKAKWRDCEECGSFGMYSVVGGASLPACCHSVVVVMVMVVVVLCEEVSCSLGVLVFTGARRVTLKAATLTYSSRFKGH</sequence>
<comment type="caution">
    <text evidence="2">The sequence shown here is derived from an EMBL/GenBank/DDBJ whole genome shotgun (WGS) entry which is preliminary data.</text>
</comment>
<reference evidence="2 3" key="1">
    <citation type="submission" date="2019-05" db="EMBL/GenBank/DDBJ databases">
        <title>Another draft genome of Portunus trituberculatus and its Hox gene families provides insights of decapod evolution.</title>
        <authorList>
            <person name="Jeong J.-H."/>
            <person name="Song I."/>
            <person name="Kim S."/>
            <person name="Choi T."/>
            <person name="Kim D."/>
            <person name="Ryu S."/>
            <person name="Kim W."/>
        </authorList>
    </citation>
    <scope>NUCLEOTIDE SEQUENCE [LARGE SCALE GENOMIC DNA]</scope>
    <source>
        <tissue evidence="2">Muscle</tissue>
    </source>
</reference>
<name>A0A5B7DIW2_PORTR</name>
<feature type="compositionally biased region" description="Low complexity" evidence="1">
    <location>
        <begin position="14"/>
        <end position="28"/>
    </location>
</feature>
<feature type="compositionally biased region" description="Low complexity" evidence="1">
    <location>
        <begin position="154"/>
        <end position="164"/>
    </location>
</feature>
<keyword evidence="3" id="KW-1185">Reference proteome</keyword>
<gene>
    <name evidence="2" type="ORF">E2C01_014321</name>
</gene>
<protein>
    <submittedName>
        <fullName evidence="2">Uncharacterized protein</fullName>
    </submittedName>
</protein>
<organism evidence="2 3">
    <name type="scientific">Portunus trituberculatus</name>
    <name type="common">Swimming crab</name>
    <name type="synonym">Neptunus trituberculatus</name>
    <dbReference type="NCBI Taxonomy" id="210409"/>
    <lineage>
        <taxon>Eukaryota</taxon>
        <taxon>Metazoa</taxon>
        <taxon>Ecdysozoa</taxon>
        <taxon>Arthropoda</taxon>
        <taxon>Crustacea</taxon>
        <taxon>Multicrustacea</taxon>
        <taxon>Malacostraca</taxon>
        <taxon>Eumalacostraca</taxon>
        <taxon>Eucarida</taxon>
        <taxon>Decapoda</taxon>
        <taxon>Pleocyemata</taxon>
        <taxon>Brachyura</taxon>
        <taxon>Eubrachyura</taxon>
        <taxon>Portunoidea</taxon>
        <taxon>Portunidae</taxon>
        <taxon>Portuninae</taxon>
        <taxon>Portunus</taxon>
    </lineage>
</organism>
<dbReference type="EMBL" id="VSRR010000966">
    <property type="protein sequence ID" value="MPC21338.1"/>
    <property type="molecule type" value="Genomic_DNA"/>
</dbReference>
<accession>A0A5B7DIW2</accession>
<evidence type="ECO:0000313" key="2">
    <source>
        <dbReference type="EMBL" id="MPC21338.1"/>
    </source>
</evidence>
<evidence type="ECO:0000313" key="3">
    <source>
        <dbReference type="Proteomes" id="UP000324222"/>
    </source>
</evidence>
<proteinExistence type="predicted"/>
<dbReference type="AlphaFoldDB" id="A0A5B7DIW2"/>